<feature type="region of interest" description="Disordered" evidence="1">
    <location>
        <begin position="59"/>
        <end position="89"/>
    </location>
</feature>
<protein>
    <submittedName>
        <fullName evidence="2">Uncharacterized protein</fullName>
    </submittedName>
</protein>
<dbReference type="AlphaFoldDB" id="A0AAD4EV88"/>
<accession>A0AAD4EV88</accession>
<proteinExistence type="predicted"/>
<feature type="region of interest" description="Disordered" evidence="1">
    <location>
        <begin position="362"/>
        <end position="430"/>
    </location>
</feature>
<feature type="compositionally biased region" description="Basic and acidic residues" evidence="1">
    <location>
        <begin position="123"/>
        <end position="132"/>
    </location>
</feature>
<evidence type="ECO:0000313" key="3">
    <source>
        <dbReference type="Proteomes" id="UP001197093"/>
    </source>
</evidence>
<keyword evidence="3" id="KW-1185">Reference proteome</keyword>
<feature type="compositionally biased region" description="Polar residues" evidence="1">
    <location>
        <begin position="261"/>
        <end position="278"/>
    </location>
</feature>
<sequence>MQGATTEDLDYQDSLGNRVIRNLRGLHHEVLQIWEVPRDNPTLIIVENGPFGITPMIESEDDEDDDGPILGDKMLGAERPVPGNPNKNNIETYQLSKVGVAPEQAIRDTSGAIKKLETSVRRKLSRSYDETRSLGNRSYSLCPPESVPKPYDSNTRHRNWPRRAQSLSASFPPTIHDAPDQTPTTSAFNTPRTATPRPSPISDPRLRRSMVAATGTPSPSSSTTSITRSPAFRRRESNQIPDLDLDRSLPPEPPVSPTARWATSPNASPNSIQITPTEAYSPPNSPFLPPFQRASPRLRRTRPLRLPSPAAFASRAASPLATSTSTSDATPLATPSVGLEDEAEAESQAELLPLPVSASFRSQAVPKSSTTHHQQRQRQAGKFTFNLDLDLDLGRRGKKKRRRKKKTRKLSNRNRNRNRRLLPLQLHPPH</sequence>
<feature type="compositionally biased region" description="Polar residues" evidence="1">
    <location>
        <begin position="362"/>
        <end position="372"/>
    </location>
</feature>
<feature type="region of interest" description="Disordered" evidence="1">
    <location>
        <begin position="123"/>
        <end position="296"/>
    </location>
</feature>
<feature type="compositionally biased region" description="Polar residues" evidence="1">
    <location>
        <begin position="181"/>
        <end position="193"/>
    </location>
</feature>
<feature type="compositionally biased region" description="Low complexity" evidence="1">
    <location>
        <begin position="309"/>
        <end position="336"/>
    </location>
</feature>
<comment type="caution">
    <text evidence="2">The sequence shown here is derived from an EMBL/GenBank/DDBJ whole genome shotgun (WGS) entry which is preliminary data.</text>
</comment>
<dbReference type="Proteomes" id="UP001197093">
    <property type="component" value="Unassembled WGS sequence"/>
</dbReference>
<evidence type="ECO:0000313" key="2">
    <source>
        <dbReference type="EMBL" id="KAG7288179.1"/>
    </source>
</evidence>
<dbReference type="EMBL" id="JAHCVI010000003">
    <property type="protein sequence ID" value="KAG7288179.1"/>
    <property type="molecule type" value="Genomic_DNA"/>
</dbReference>
<name>A0AAD4EV88_9PEZI</name>
<feature type="region of interest" description="Disordered" evidence="1">
    <location>
        <begin position="309"/>
        <end position="347"/>
    </location>
</feature>
<reference evidence="2" key="1">
    <citation type="submission" date="2023-02" db="EMBL/GenBank/DDBJ databases">
        <authorList>
            <person name="Palmer J.M."/>
        </authorList>
    </citation>
    <scope>NUCLEOTIDE SEQUENCE</scope>
    <source>
        <strain evidence="2">FW57</strain>
    </source>
</reference>
<organism evidence="2 3">
    <name type="scientific">Staphylotrichum longicolle</name>
    <dbReference type="NCBI Taxonomy" id="669026"/>
    <lineage>
        <taxon>Eukaryota</taxon>
        <taxon>Fungi</taxon>
        <taxon>Dikarya</taxon>
        <taxon>Ascomycota</taxon>
        <taxon>Pezizomycotina</taxon>
        <taxon>Sordariomycetes</taxon>
        <taxon>Sordariomycetidae</taxon>
        <taxon>Sordariales</taxon>
        <taxon>Chaetomiaceae</taxon>
        <taxon>Staphylotrichum</taxon>
    </lineage>
</organism>
<feature type="compositionally biased region" description="Low complexity" evidence="1">
    <location>
        <begin position="212"/>
        <end position="230"/>
    </location>
</feature>
<gene>
    <name evidence="2" type="ORF">NEMBOFW57_007704</name>
</gene>
<feature type="compositionally biased region" description="Basic residues" evidence="1">
    <location>
        <begin position="396"/>
        <end position="420"/>
    </location>
</feature>
<evidence type="ECO:0000256" key="1">
    <source>
        <dbReference type="SAM" id="MobiDB-lite"/>
    </source>
</evidence>